<name>A0AAV2LG33_KNICA</name>
<feature type="compositionally biased region" description="Polar residues" evidence="1">
    <location>
        <begin position="247"/>
        <end position="258"/>
    </location>
</feature>
<feature type="region of interest" description="Disordered" evidence="1">
    <location>
        <begin position="411"/>
        <end position="470"/>
    </location>
</feature>
<feature type="region of interest" description="Disordered" evidence="1">
    <location>
        <begin position="353"/>
        <end position="390"/>
    </location>
</feature>
<organism evidence="2 3">
    <name type="scientific">Knipowitschia caucasica</name>
    <name type="common">Caucasian dwarf goby</name>
    <name type="synonym">Pomatoschistus caucasicus</name>
    <dbReference type="NCBI Taxonomy" id="637954"/>
    <lineage>
        <taxon>Eukaryota</taxon>
        <taxon>Metazoa</taxon>
        <taxon>Chordata</taxon>
        <taxon>Craniata</taxon>
        <taxon>Vertebrata</taxon>
        <taxon>Euteleostomi</taxon>
        <taxon>Actinopterygii</taxon>
        <taxon>Neopterygii</taxon>
        <taxon>Teleostei</taxon>
        <taxon>Neoteleostei</taxon>
        <taxon>Acanthomorphata</taxon>
        <taxon>Gobiaria</taxon>
        <taxon>Gobiiformes</taxon>
        <taxon>Gobioidei</taxon>
        <taxon>Gobiidae</taxon>
        <taxon>Gobiinae</taxon>
        <taxon>Knipowitschia</taxon>
    </lineage>
</organism>
<sequence>MKSFERLVLSHLKSLTSPLLDPLQFAYRANRSVDDAINLALHHILQHLDSPGTYARVLFVDFSSAFNTILPSLLQDKLSQLNVPDSTCRWITDFLAGTTAHSLESSQPLAALDAHKPLTAAGHYTASRQIPLGTLTASSQSRLDLPATRSRRNRITASRRPLKAHSHSHLLSAETLSQPLAALERSHRWNAHSSHQPLTLIQPLAGRRNHTASRSRWNAHSRRSSHSLRRPLDASQPASRIAGPLTASRSRWTLTASRQGPLDAHSHSQTADNAHSLSQPLNAPHLSRPLDAHKPHPQRWKRSQSHSKRWNAHILIRSRLKTHSLSQPLEAHSPLAGRWTHTAPWKRYTSSIASQDAPQPHTAADTLTPSPQPLTASGTRSQPLVSSPWTLHQPPSAVRWSAHKPLAPLETLTASTQRPWKRSQPLAEPADRSHPRRSPLTAHSPLAAAGTQKLLITKQPQMPPENTAVR</sequence>
<accession>A0AAV2LG33</accession>
<dbReference type="EMBL" id="OZ035825">
    <property type="protein sequence ID" value="CAL1601081.1"/>
    <property type="molecule type" value="Genomic_DNA"/>
</dbReference>
<evidence type="ECO:0000313" key="3">
    <source>
        <dbReference type="Proteomes" id="UP001497482"/>
    </source>
</evidence>
<evidence type="ECO:0000256" key="1">
    <source>
        <dbReference type="SAM" id="MobiDB-lite"/>
    </source>
</evidence>
<proteinExistence type="predicted"/>
<reference evidence="2 3" key="1">
    <citation type="submission" date="2024-04" db="EMBL/GenBank/DDBJ databases">
        <authorList>
            <person name="Waldvogel A.-M."/>
            <person name="Schoenle A."/>
        </authorList>
    </citation>
    <scope>NUCLEOTIDE SEQUENCE [LARGE SCALE GENOMIC DNA]</scope>
</reference>
<keyword evidence="3" id="KW-1185">Reference proteome</keyword>
<dbReference type="AlphaFoldDB" id="A0AAV2LG33"/>
<dbReference type="PANTHER" id="PTHR47510">
    <property type="entry name" value="REVERSE TRANSCRIPTASE DOMAIN-CONTAINING PROTEIN"/>
    <property type="match status" value="1"/>
</dbReference>
<feature type="compositionally biased region" description="Polar residues" evidence="1">
    <location>
        <begin position="267"/>
        <end position="281"/>
    </location>
</feature>
<feature type="compositionally biased region" description="Polar residues" evidence="1">
    <location>
        <begin position="365"/>
        <end position="390"/>
    </location>
</feature>
<gene>
    <name evidence="2" type="ORF">KC01_LOCUS29114</name>
</gene>
<feature type="region of interest" description="Disordered" evidence="1">
    <location>
        <begin position="200"/>
        <end position="308"/>
    </location>
</feature>
<feature type="compositionally biased region" description="Basic residues" evidence="1">
    <location>
        <begin position="207"/>
        <end position="229"/>
    </location>
</feature>
<protein>
    <recommendedName>
        <fullName evidence="4">Reverse transcriptase domain-containing protein</fullName>
    </recommendedName>
</protein>
<evidence type="ECO:0000313" key="2">
    <source>
        <dbReference type="EMBL" id="CAL1601081.1"/>
    </source>
</evidence>
<dbReference type="Proteomes" id="UP001497482">
    <property type="component" value="Chromosome 3"/>
</dbReference>
<feature type="region of interest" description="Disordered" evidence="1">
    <location>
        <begin position="141"/>
        <end position="171"/>
    </location>
</feature>
<dbReference type="PANTHER" id="PTHR47510:SF3">
    <property type="entry name" value="ENDO_EXONUCLEASE_PHOSPHATASE DOMAIN-CONTAINING PROTEIN"/>
    <property type="match status" value="1"/>
</dbReference>
<feature type="compositionally biased region" description="Basic residues" evidence="1">
    <location>
        <begin position="295"/>
        <end position="308"/>
    </location>
</feature>
<evidence type="ECO:0008006" key="4">
    <source>
        <dbReference type="Google" id="ProtNLM"/>
    </source>
</evidence>